<dbReference type="PANTHER" id="PTHR42833">
    <property type="entry name" value="URIDYLATE KINASE"/>
    <property type="match status" value="1"/>
</dbReference>
<accession>A0ABS2MMI6</accession>
<dbReference type="PANTHER" id="PTHR42833:SF4">
    <property type="entry name" value="URIDYLATE KINASE PUMPKIN, CHLOROPLASTIC"/>
    <property type="match status" value="1"/>
</dbReference>
<proteinExistence type="inferred from homology"/>
<feature type="binding site" evidence="11">
    <location>
        <position position="168"/>
    </location>
    <ligand>
        <name>ATP</name>
        <dbReference type="ChEBI" id="CHEBI:30616"/>
    </ligand>
</feature>
<evidence type="ECO:0000256" key="2">
    <source>
        <dbReference type="ARBA" id="ARBA00004791"/>
    </source>
</evidence>
<sequence length="243" mass="26588">MDLKFKRVILKLSGEVLAGKKGFGIDDEVVLTVAKTIREMVQEGLQVGVVIGAGNFWRGRSSKRMERTTADYMGMMGTVMNSLAMADALKFLGVKNHMMSSISMTQLAENYNREKAVSYIENGSVVIFAAGTGSPFFSTDTTAALRAAEIDAELILLAKRVDGVYDSDPMLNPDAKKYDRLTYSQVLNQRLGVMDFTAITLCMDNSIPIAVFDLNQPENIIKTCMGLNVGTLIEEVNDEKSGS</sequence>
<feature type="domain" description="Aspartate/glutamate/uridylate kinase" evidence="12">
    <location>
        <begin position="6"/>
        <end position="213"/>
    </location>
</feature>
<feature type="binding site" evidence="11">
    <location>
        <position position="54"/>
    </location>
    <ligand>
        <name>ATP</name>
        <dbReference type="ChEBI" id="CHEBI:30616"/>
    </ligand>
</feature>
<dbReference type="SUPFAM" id="SSF53633">
    <property type="entry name" value="Carbamate kinase-like"/>
    <property type="match status" value="1"/>
</dbReference>
<dbReference type="CDD" id="cd04254">
    <property type="entry name" value="AAK_UMPK-PyrH-Ec"/>
    <property type="match status" value="1"/>
</dbReference>
<comment type="pathway">
    <text evidence="2 11">Pyrimidine metabolism; CTP biosynthesis via de novo pathway; UDP from UMP (UMPK route): step 1/1.</text>
</comment>
<feature type="binding site" evidence="11">
    <location>
        <begin position="11"/>
        <end position="14"/>
    </location>
    <ligand>
        <name>ATP</name>
        <dbReference type="ChEBI" id="CHEBI:30616"/>
    </ligand>
</feature>
<dbReference type="InterPro" id="IPR015963">
    <property type="entry name" value="Uridylate_kinase_bac"/>
</dbReference>
<evidence type="ECO:0000313" key="13">
    <source>
        <dbReference type="EMBL" id="MBM7560617.1"/>
    </source>
</evidence>
<dbReference type="NCBIfam" id="TIGR02075">
    <property type="entry name" value="pyrH_bact"/>
    <property type="match status" value="1"/>
</dbReference>
<dbReference type="PIRSF" id="PIRSF005650">
    <property type="entry name" value="Uridylate_kin"/>
    <property type="match status" value="1"/>
</dbReference>
<reference evidence="13 14" key="1">
    <citation type="submission" date="2021-01" db="EMBL/GenBank/DDBJ databases">
        <title>Genomic Encyclopedia of Type Strains, Phase IV (KMG-IV): sequencing the most valuable type-strain genomes for metagenomic binning, comparative biology and taxonomic classification.</title>
        <authorList>
            <person name="Goeker M."/>
        </authorList>
    </citation>
    <scope>NUCLEOTIDE SEQUENCE [LARGE SCALE GENOMIC DNA]</scope>
    <source>
        <strain evidence="13 14">DSM 24436</strain>
    </source>
</reference>
<keyword evidence="9 11" id="KW-0665">Pyrimidine biosynthesis</keyword>
<dbReference type="InterPro" id="IPR011817">
    <property type="entry name" value="Uridylate_kinase"/>
</dbReference>
<evidence type="ECO:0000259" key="12">
    <source>
        <dbReference type="Pfam" id="PF00696"/>
    </source>
</evidence>
<evidence type="ECO:0000256" key="5">
    <source>
        <dbReference type="ARBA" id="ARBA00022679"/>
    </source>
</evidence>
<comment type="similarity">
    <text evidence="3 11">Belongs to the UMP kinase family.</text>
</comment>
<dbReference type="PRINTS" id="PR00474">
    <property type="entry name" value="GLU5KINASE"/>
</dbReference>
<dbReference type="EC" id="2.7.4.22" evidence="11"/>
<dbReference type="InterPro" id="IPR036393">
    <property type="entry name" value="AceGlu_kinase-like_sf"/>
</dbReference>
<evidence type="ECO:0000256" key="10">
    <source>
        <dbReference type="ARBA" id="ARBA00047767"/>
    </source>
</evidence>
<gene>
    <name evidence="11" type="primary">pyrH</name>
    <name evidence="13" type="ORF">JOC49_000126</name>
</gene>
<dbReference type="Pfam" id="PF00696">
    <property type="entry name" value="AA_kinase"/>
    <property type="match status" value="1"/>
</dbReference>
<feature type="region of interest" description="Involved in allosteric activation by GTP" evidence="11">
    <location>
        <begin position="19"/>
        <end position="24"/>
    </location>
</feature>
<evidence type="ECO:0000256" key="11">
    <source>
        <dbReference type="HAMAP-Rule" id="MF_01220"/>
    </source>
</evidence>
<comment type="catalytic activity">
    <reaction evidence="10 11">
        <text>UMP + ATP = UDP + ADP</text>
        <dbReference type="Rhea" id="RHEA:24400"/>
        <dbReference type="ChEBI" id="CHEBI:30616"/>
        <dbReference type="ChEBI" id="CHEBI:57865"/>
        <dbReference type="ChEBI" id="CHEBI:58223"/>
        <dbReference type="ChEBI" id="CHEBI:456216"/>
        <dbReference type="EC" id="2.7.4.22"/>
    </reaction>
</comment>
<dbReference type="RefSeq" id="WP_423875034.1">
    <property type="nucleotide sequence ID" value="NZ_JAFBDT010000001.1"/>
</dbReference>
<evidence type="ECO:0000256" key="1">
    <source>
        <dbReference type="ARBA" id="ARBA00004496"/>
    </source>
</evidence>
<name>A0ABS2MMI6_9FIRM</name>
<comment type="subcellular location">
    <subcellularLocation>
        <location evidence="1 11">Cytoplasm</location>
    </subcellularLocation>
</comment>
<dbReference type="Gene3D" id="3.40.1160.10">
    <property type="entry name" value="Acetylglutamate kinase-like"/>
    <property type="match status" value="1"/>
</dbReference>
<keyword evidence="6 11" id="KW-0547">Nucleotide-binding</keyword>
<keyword evidence="11" id="KW-0021">Allosteric enzyme</keyword>
<comment type="subunit">
    <text evidence="11">Homohexamer.</text>
</comment>
<dbReference type="GO" id="GO:0033862">
    <property type="term" value="F:UMP kinase activity"/>
    <property type="evidence" value="ECO:0007669"/>
    <property type="project" value="UniProtKB-EC"/>
</dbReference>
<feature type="binding site" evidence="11">
    <location>
        <position position="165"/>
    </location>
    <ligand>
        <name>ATP</name>
        <dbReference type="ChEBI" id="CHEBI:30616"/>
    </ligand>
</feature>
<evidence type="ECO:0000256" key="4">
    <source>
        <dbReference type="ARBA" id="ARBA00022490"/>
    </source>
</evidence>
<evidence type="ECO:0000256" key="7">
    <source>
        <dbReference type="ARBA" id="ARBA00022777"/>
    </source>
</evidence>
<organism evidence="13 14">
    <name type="scientific">Fusibacter tunisiensis</name>
    <dbReference type="NCBI Taxonomy" id="1008308"/>
    <lineage>
        <taxon>Bacteria</taxon>
        <taxon>Bacillati</taxon>
        <taxon>Bacillota</taxon>
        <taxon>Clostridia</taxon>
        <taxon>Eubacteriales</taxon>
        <taxon>Eubacteriales Family XII. Incertae Sedis</taxon>
        <taxon>Fusibacter</taxon>
    </lineage>
</organism>
<protein>
    <recommendedName>
        <fullName evidence="11">Uridylate kinase</fullName>
        <shortName evidence="11">UK</shortName>
        <ecNumber evidence="11">2.7.4.22</ecNumber>
    </recommendedName>
    <alternativeName>
        <fullName evidence="11">Uridine monophosphate kinase</fullName>
        <shortName evidence="11">UMP kinase</shortName>
        <shortName evidence="11">UMPK</shortName>
    </alternativeName>
</protein>
<dbReference type="Proteomes" id="UP000767854">
    <property type="component" value="Unassembled WGS sequence"/>
</dbReference>
<feature type="binding site" evidence="11">
    <location>
        <begin position="132"/>
        <end position="139"/>
    </location>
    <ligand>
        <name>UMP</name>
        <dbReference type="ChEBI" id="CHEBI:57865"/>
    </ligand>
</feature>
<evidence type="ECO:0000256" key="3">
    <source>
        <dbReference type="ARBA" id="ARBA00007614"/>
    </source>
</evidence>
<dbReference type="HAMAP" id="MF_01220_B">
    <property type="entry name" value="PyrH_B"/>
    <property type="match status" value="1"/>
</dbReference>
<keyword evidence="8 11" id="KW-0067">ATP-binding</keyword>
<evidence type="ECO:0000256" key="6">
    <source>
        <dbReference type="ARBA" id="ARBA00022741"/>
    </source>
</evidence>
<comment type="caution">
    <text evidence="11">Lacks conserved residue(s) required for the propagation of feature annotation.</text>
</comment>
<keyword evidence="7 11" id="KW-0418">Kinase</keyword>
<keyword evidence="4 11" id="KW-0963">Cytoplasm</keyword>
<comment type="caution">
    <text evidence="13">The sequence shown here is derived from an EMBL/GenBank/DDBJ whole genome shotgun (WGS) entry which is preliminary data.</text>
</comment>
<comment type="activity regulation">
    <text evidence="11">Allosterically activated by GTP. Inhibited by UTP.</text>
</comment>
<keyword evidence="5 11" id="KW-0808">Transferase</keyword>
<feature type="binding site" evidence="11">
    <location>
        <position position="58"/>
    </location>
    <ligand>
        <name>ATP</name>
        <dbReference type="ChEBI" id="CHEBI:30616"/>
    </ligand>
</feature>
<dbReference type="InterPro" id="IPR001048">
    <property type="entry name" value="Asp/Glu/Uridylate_kinase"/>
</dbReference>
<evidence type="ECO:0000313" key="14">
    <source>
        <dbReference type="Proteomes" id="UP000767854"/>
    </source>
</evidence>
<comment type="function">
    <text evidence="11">Catalyzes the reversible phosphorylation of UMP to UDP.</text>
</comment>
<feature type="binding site" evidence="11">
    <location>
        <position position="71"/>
    </location>
    <ligand>
        <name>UMP</name>
        <dbReference type="ChEBI" id="CHEBI:57865"/>
    </ligand>
</feature>
<dbReference type="EMBL" id="JAFBDT010000001">
    <property type="protein sequence ID" value="MBM7560617.1"/>
    <property type="molecule type" value="Genomic_DNA"/>
</dbReference>
<evidence type="ECO:0000256" key="9">
    <source>
        <dbReference type="ARBA" id="ARBA00022975"/>
    </source>
</evidence>
<dbReference type="InterPro" id="IPR001057">
    <property type="entry name" value="Glu/AcGlu_kinase"/>
</dbReference>
<keyword evidence="14" id="KW-1185">Reference proteome</keyword>
<evidence type="ECO:0000256" key="8">
    <source>
        <dbReference type="ARBA" id="ARBA00022840"/>
    </source>
</evidence>